<keyword evidence="1" id="KW-0687">Ribonucleoprotein</keyword>
<sequence length="86" mass="9804">MSFEINEILNEFLGSVIIIKLRNKQTIQGNLQDFDSGMNLILTNSKDLTENNTKNLDNVIIRSDNIVAVSLRDKFNSFERKDDASI</sequence>
<reference evidence="1 2" key="1">
    <citation type="journal article" date="2020" name="Appl. Environ. Microbiol.">
        <title>Genomic Characteristics of a Novel Species of Ammonia-Oxidizing Archaea from the Jiulong River Estuary.</title>
        <authorList>
            <person name="Zou D."/>
            <person name="Wan R."/>
            <person name="Han L."/>
            <person name="Xu M.N."/>
            <person name="Liu Y."/>
            <person name="Liu H."/>
            <person name="Kao S.J."/>
            <person name="Li M."/>
        </authorList>
    </citation>
    <scope>NUCLEOTIDE SEQUENCE [LARGE SCALE GENOMIC DNA]</scope>
    <source>
        <strain evidence="1">W1bin1</strain>
    </source>
</reference>
<evidence type="ECO:0000313" key="2">
    <source>
        <dbReference type="Proteomes" id="UP000559653"/>
    </source>
</evidence>
<proteinExistence type="predicted"/>
<protein>
    <submittedName>
        <fullName evidence="1">Ribonucleoprotein</fullName>
    </submittedName>
</protein>
<gene>
    <name evidence="1" type="ORF">H2B03_08815</name>
</gene>
<dbReference type="Proteomes" id="UP000559653">
    <property type="component" value="Unassembled WGS sequence"/>
</dbReference>
<name>A0AC60W0V9_9ARCH</name>
<accession>A0AC60W0V9</accession>
<organism evidence="1 2">
    <name type="scientific">Candidatus Nitrosomaritimum aestuariumsis</name>
    <dbReference type="NCBI Taxonomy" id="3342354"/>
    <lineage>
        <taxon>Archaea</taxon>
        <taxon>Nitrososphaerota</taxon>
        <taxon>Nitrososphaeria</taxon>
        <taxon>Nitrosopumilales</taxon>
        <taxon>Nitrosopumilaceae</taxon>
        <taxon>Candidatus Nitrosomaritimum</taxon>
    </lineage>
</organism>
<dbReference type="EMBL" id="JACEMZ010000096">
    <property type="protein sequence ID" value="MBA4453244.1"/>
    <property type="molecule type" value="Genomic_DNA"/>
</dbReference>
<comment type="caution">
    <text evidence="1">The sequence shown here is derived from an EMBL/GenBank/DDBJ whole genome shotgun (WGS) entry which is preliminary data.</text>
</comment>
<evidence type="ECO:0000313" key="1">
    <source>
        <dbReference type="EMBL" id="MBA4453244.1"/>
    </source>
</evidence>